<sequence>MNEVLGLRNANGVVPKEPILHSADTDLADTNNNGDILMAAVWDMMVVAWQWLWGVVVDFRATNANYNVQNLEAKPDGKTDCANASLSEWASACAATQPADIYVPPGRYLLGAISFTVSYPKTQP</sequence>
<gene>
    <name evidence="1" type="ORF">OLEA9_A099389</name>
</gene>
<dbReference type="SUPFAM" id="SSF51126">
    <property type="entry name" value="Pectin lyase-like"/>
    <property type="match status" value="1"/>
</dbReference>
<dbReference type="Gene3D" id="2.160.20.10">
    <property type="entry name" value="Single-stranded right-handed beta-helix, Pectin lyase-like"/>
    <property type="match status" value="1"/>
</dbReference>
<evidence type="ECO:0000313" key="2">
    <source>
        <dbReference type="Proteomes" id="UP000594638"/>
    </source>
</evidence>
<reference evidence="1 2" key="1">
    <citation type="submission" date="2019-12" db="EMBL/GenBank/DDBJ databases">
        <authorList>
            <person name="Alioto T."/>
            <person name="Alioto T."/>
            <person name="Gomez Garrido J."/>
        </authorList>
    </citation>
    <scope>NUCLEOTIDE SEQUENCE [LARGE SCALE GENOMIC DNA]</scope>
</reference>
<dbReference type="AlphaFoldDB" id="A0A8S0PLL2"/>
<comment type="caution">
    <text evidence="1">The sequence shown here is derived from an EMBL/GenBank/DDBJ whole genome shotgun (WGS) entry which is preliminary data.</text>
</comment>
<organism evidence="1 2">
    <name type="scientific">Olea europaea subsp. europaea</name>
    <dbReference type="NCBI Taxonomy" id="158383"/>
    <lineage>
        <taxon>Eukaryota</taxon>
        <taxon>Viridiplantae</taxon>
        <taxon>Streptophyta</taxon>
        <taxon>Embryophyta</taxon>
        <taxon>Tracheophyta</taxon>
        <taxon>Spermatophyta</taxon>
        <taxon>Magnoliopsida</taxon>
        <taxon>eudicotyledons</taxon>
        <taxon>Gunneridae</taxon>
        <taxon>Pentapetalae</taxon>
        <taxon>asterids</taxon>
        <taxon>lamiids</taxon>
        <taxon>Lamiales</taxon>
        <taxon>Oleaceae</taxon>
        <taxon>Oleeae</taxon>
        <taxon>Olea</taxon>
    </lineage>
</organism>
<dbReference type="InterPro" id="IPR011050">
    <property type="entry name" value="Pectin_lyase_fold/virulence"/>
</dbReference>
<dbReference type="Gramene" id="OE9A099389T1">
    <property type="protein sequence ID" value="OE9A099389C1"/>
    <property type="gene ID" value="OE9A099389"/>
</dbReference>
<keyword evidence="2" id="KW-1185">Reference proteome</keyword>
<dbReference type="Proteomes" id="UP000594638">
    <property type="component" value="Unassembled WGS sequence"/>
</dbReference>
<accession>A0A8S0PLL2</accession>
<dbReference type="InterPro" id="IPR012334">
    <property type="entry name" value="Pectin_lyas_fold"/>
</dbReference>
<proteinExistence type="predicted"/>
<evidence type="ECO:0000313" key="1">
    <source>
        <dbReference type="EMBL" id="CAA2954172.1"/>
    </source>
</evidence>
<dbReference type="EMBL" id="CACTIH010000108">
    <property type="protein sequence ID" value="CAA2954172.1"/>
    <property type="molecule type" value="Genomic_DNA"/>
</dbReference>
<dbReference type="OrthoDB" id="1046782at2759"/>
<name>A0A8S0PLL2_OLEEU</name>
<protein>
    <submittedName>
        <fullName evidence="1">Polygalacturonase-like</fullName>
    </submittedName>
</protein>